<dbReference type="Proteomes" id="UP001259832">
    <property type="component" value="Unassembled WGS sequence"/>
</dbReference>
<gene>
    <name evidence="1" type="ORF">P3T76_009607</name>
</gene>
<sequence length="148" mass="16538">MQASVTDDTCKSELVAASTCVEDLLWEQKLLKELKLERQAGKMLIDNQSTIKVCMDAGNFDGVRRCEKKSRKIAKLVNQGNVSVEYVPMEDNVADMFTKAMGPQRFEKLRKGLGVRDVKGVYGRLGVEKERQDDEDVIDRSHDGKGAG</sequence>
<accession>A0AAD9GFZ3</accession>
<dbReference type="AlphaFoldDB" id="A0AAD9GFZ3"/>
<dbReference type="EMBL" id="JASMQC010000019">
    <property type="protein sequence ID" value="KAK1937870.1"/>
    <property type="molecule type" value="Genomic_DNA"/>
</dbReference>
<reference evidence="1" key="1">
    <citation type="submission" date="2023-08" db="EMBL/GenBank/DDBJ databases">
        <title>Reference Genome Resource for the Citrus Pathogen Phytophthora citrophthora.</title>
        <authorList>
            <person name="Moller H."/>
            <person name="Coetzee B."/>
            <person name="Rose L.J."/>
            <person name="Van Niekerk J.M."/>
        </authorList>
    </citation>
    <scope>NUCLEOTIDE SEQUENCE</scope>
    <source>
        <strain evidence="1">STE-U-9442</strain>
    </source>
</reference>
<proteinExistence type="predicted"/>
<dbReference type="CDD" id="cd09272">
    <property type="entry name" value="RNase_HI_RT_Ty1"/>
    <property type="match status" value="1"/>
</dbReference>
<comment type="caution">
    <text evidence="1">The sequence shown here is derived from an EMBL/GenBank/DDBJ whole genome shotgun (WGS) entry which is preliminary data.</text>
</comment>
<protein>
    <submittedName>
        <fullName evidence="1">Copia protein</fullName>
    </submittedName>
</protein>
<organism evidence="1 2">
    <name type="scientific">Phytophthora citrophthora</name>
    <dbReference type="NCBI Taxonomy" id="4793"/>
    <lineage>
        <taxon>Eukaryota</taxon>
        <taxon>Sar</taxon>
        <taxon>Stramenopiles</taxon>
        <taxon>Oomycota</taxon>
        <taxon>Peronosporomycetes</taxon>
        <taxon>Peronosporales</taxon>
        <taxon>Peronosporaceae</taxon>
        <taxon>Phytophthora</taxon>
    </lineage>
</organism>
<evidence type="ECO:0000313" key="1">
    <source>
        <dbReference type="EMBL" id="KAK1937870.1"/>
    </source>
</evidence>
<keyword evidence="2" id="KW-1185">Reference proteome</keyword>
<evidence type="ECO:0000313" key="2">
    <source>
        <dbReference type="Proteomes" id="UP001259832"/>
    </source>
</evidence>
<name>A0AAD9GFZ3_9STRA</name>